<evidence type="ECO:0000313" key="8">
    <source>
        <dbReference type="Proteomes" id="UP000046395"/>
    </source>
</evidence>
<proteinExistence type="predicted"/>
<sequence length="218" mass="24653">MEIREAQSSSSSVPAMKSAGNNARMFLIDNLLLDNGEPQCADIRDVPTTRCPLAWTPTLRRSQPSCGTSSDVLPVPLTASNRSDSLLNGVTPWMQYGCWPIDTPLVFASMGGTRLWQPPIDMAMTQSGGSKFYRRRKARTVFSDHQLQGLEKRFDCQRYLSTPERIELAAALSLSETQVKTWFQNRRMKHKKVSRKQSINEVLTIKDKEREDVCQRTA</sequence>
<dbReference type="PROSITE" id="PS50071">
    <property type="entry name" value="HOMEOBOX_2"/>
    <property type="match status" value="1"/>
</dbReference>
<dbReference type="AlphaFoldDB" id="A0A5S6QF67"/>
<dbReference type="Pfam" id="PF00046">
    <property type="entry name" value="Homeodomain"/>
    <property type="match status" value="1"/>
</dbReference>
<accession>A0A5S6QF67</accession>
<evidence type="ECO:0000256" key="1">
    <source>
        <dbReference type="ARBA" id="ARBA00004123"/>
    </source>
</evidence>
<organism evidence="8 9">
    <name type="scientific">Trichuris muris</name>
    <name type="common">Mouse whipworm</name>
    <dbReference type="NCBI Taxonomy" id="70415"/>
    <lineage>
        <taxon>Eukaryota</taxon>
        <taxon>Metazoa</taxon>
        <taxon>Ecdysozoa</taxon>
        <taxon>Nematoda</taxon>
        <taxon>Enoplea</taxon>
        <taxon>Dorylaimia</taxon>
        <taxon>Trichinellida</taxon>
        <taxon>Trichuridae</taxon>
        <taxon>Trichuris</taxon>
    </lineage>
</organism>
<feature type="domain" description="Homeobox" evidence="7">
    <location>
        <begin position="133"/>
        <end position="193"/>
    </location>
</feature>
<dbReference type="GO" id="GO:0000981">
    <property type="term" value="F:DNA-binding transcription factor activity, RNA polymerase II-specific"/>
    <property type="evidence" value="ECO:0007669"/>
    <property type="project" value="InterPro"/>
</dbReference>
<dbReference type="STRING" id="70415.A0A5S6QF67"/>
<dbReference type="PRINTS" id="PR00024">
    <property type="entry name" value="HOMEOBOX"/>
</dbReference>
<dbReference type="PANTHER" id="PTHR24333">
    <property type="entry name" value="HOMEO BOX HB9 LIKE A-RELATED"/>
    <property type="match status" value="1"/>
</dbReference>
<evidence type="ECO:0000256" key="3">
    <source>
        <dbReference type="ARBA" id="ARBA00023155"/>
    </source>
</evidence>
<dbReference type="SMART" id="SM00389">
    <property type="entry name" value="HOX"/>
    <property type="match status" value="1"/>
</dbReference>
<evidence type="ECO:0000256" key="6">
    <source>
        <dbReference type="RuleBase" id="RU000682"/>
    </source>
</evidence>
<dbReference type="GO" id="GO:0005634">
    <property type="term" value="C:nucleus"/>
    <property type="evidence" value="ECO:0007669"/>
    <property type="project" value="UniProtKB-SubCell"/>
</dbReference>
<reference evidence="9" key="1">
    <citation type="submission" date="2019-12" db="UniProtKB">
        <authorList>
            <consortium name="WormBaseParasite"/>
        </authorList>
    </citation>
    <scope>IDENTIFICATION</scope>
</reference>
<dbReference type="WBParaSite" id="TMUE_1000005858.1">
    <property type="protein sequence ID" value="TMUE_1000005858.1"/>
    <property type="gene ID" value="WBGene00292601"/>
</dbReference>
<dbReference type="InterPro" id="IPR001356">
    <property type="entry name" value="HD"/>
</dbReference>
<keyword evidence="4 5" id="KW-0539">Nucleus</keyword>
<dbReference type="InterPro" id="IPR009057">
    <property type="entry name" value="Homeodomain-like_sf"/>
</dbReference>
<name>A0A5S6QF67_TRIMR</name>
<dbReference type="InterPro" id="IPR017970">
    <property type="entry name" value="Homeobox_CS"/>
</dbReference>
<dbReference type="PRINTS" id="PR00031">
    <property type="entry name" value="HTHREPRESSR"/>
</dbReference>
<keyword evidence="2 5" id="KW-0238">DNA-binding</keyword>
<dbReference type="FunFam" id="1.10.10.60:FF:000373">
    <property type="entry name" value="Blast:Brain-specific homeobox protein"/>
    <property type="match status" value="1"/>
</dbReference>
<dbReference type="InterPro" id="IPR050848">
    <property type="entry name" value="Homeobox_TF"/>
</dbReference>
<dbReference type="Gene3D" id="1.10.10.60">
    <property type="entry name" value="Homeodomain-like"/>
    <property type="match status" value="1"/>
</dbReference>
<keyword evidence="8" id="KW-1185">Reference proteome</keyword>
<evidence type="ECO:0000256" key="4">
    <source>
        <dbReference type="ARBA" id="ARBA00023242"/>
    </source>
</evidence>
<evidence type="ECO:0000256" key="2">
    <source>
        <dbReference type="ARBA" id="ARBA00023125"/>
    </source>
</evidence>
<dbReference type="InterPro" id="IPR000047">
    <property type="entry name" value="HTH_motif"/>
</dbReference>
<feature type="DNA-binding region" description="Homeobox" evidence="5">
    <location>
        <begin position="135"/>
        <end position="194"/>
    </location>
</feature>
<dbReference type="PROSITE" id="PS00027">
    <property type="entry name" value="HOMEOBOX_1"/>
    <property type="match status" value="1"/>
</dbReference>
<comment type="subcellular location">
    <subcellularLocation>
        <location evidence="1 5 6">Nucleus</location>
    </subcellularLocation>
</comment>
<dbReference type="InterPro" id="IPR020479">
    <property type="entry name" value="HD_metazoa"/>
</dbReference>
<dbReference type="CDD" id="cd00086">
    <property type="entry name" value="homeodomain"/>
    <property type="match status" value="1"/>
</dbReference>
<evidence type="ECO:0000313" key="9">
    <source>
        <dbReference type="WBParaSite" id="TMUE_1000005858.1"/>
    </source>
</evidence>
<dbReference type="Proteomes" id="UP000046395">
    <property type="component" value="Unassembled WGS sequence"/>
</dbReference>
<keyword evidence="3 5" id="KW-0371">Homeobox</keyword>
<evidence type="ECO:0000259" key="7">
    <source>
        <dbReference type="PROSITE" id="PS50071"/>
    </source>
</evidence>
<protein>
    <submittedName>
        <fullName evidence="9">Homeobox domain-containing protein</fullName>
    </submittedName>
</protein>
<dbReference type="PANTHER" id="PTHR24333:SF8">
    <property type="entry name" value="HOMEOBOX PROTEIN CEH-62"/>
    <property type="match status" value="1"/>
</dbReference>
<dbReference type="GO" id="GO:0003677">
    <property type="term" value="F:DNA binding"/>
    <property type="evidence" value="ECO:0007669"/>
    <property type="project" value="UniProtKB-UniRule"/>
</dbReference>
<dbReference type="SUPFAM" id="SSF46689">
    <property type="entry name" value="Homeodomain-like"/>
    <property type="match status" value="1"/>
</dbReference>
<evidence type="ECO:0000256" key="5">
    <source>
        <dbReference type="PROSITE-ProRule" id="PRU00108"/>
    </source>
</evidence>